<dbReference type="Proteomes" id="UP000637423">
    <property type="component" value="Unassembled WGS sequence"/>
</dbReference>
<accession>A0A916V0F9</accession>
<dbReference type="RefSeq" id="WP_188568987.1">
    <property type="nucleotide sequence ID" value="NZ_BMED01000007.1"/>
</dbReference>
<dbReference type="EMBL" id="BMED01000007">
    <property type="protein sequence ID" value="GGC97364.1"/>
    <property type="molecule type" value="Genomic_DNA"/>
</dbReference>
<evidence type="ECO:0000313" key="2">
    <source>
        <dbReference type="Proteomes" id="UP000637423"/>
    </source>
</evidence>
<comment type="caution">
    <text evidence="1">The sequence shown here is derived from an EMBL/GenBank/DDBJ whole genome shotgun (WGS) entry which is preliminary data.</text>
</comment>
<sequence>MAKINFDEAVSWVARAVVAHPRQLTQALAEHFGVGRTAAATVIARLVEEGYLVRSGTGSGQVFAAGKRRLLVDSYSLPGIDAKVLWETEFAPFLNLSEEVAELARKGFVSVVHNANRHAKASGLYIVVEQTARSLEMHFSDNGVGVFKKIAQKLKTKDLSLAVQAVADGSASSKLVRKATSSMHALASAFSDFSVEANGLRFPAPKSKRKLAVEEDFPGLGTAVFIKLALKKKA</sequence>
<reference evidence="1" key="1">
    <citation type="journal article" date="2014" name="Int. J. Syst. Evol. Microbiol.">
        <title>Complete genome sequence of Corynebacterium casei LMG S-19264T (=DSM 44701T), isolated from a smear-ripened cheese.</title>
        <authorList>
            <consortium name="US DOE Joint Genome Institute (JGI-PGF)"/>
            <person name="Walter F."/>
            <person name="Albersmeier A."/>
            <person name="Kalinowski J."/>
            <person name="Ruckert C."/>
        </authorList>
    </citation>
    <scope>NUCLEOTIDE SEQUENCE</scope>
    <source>
        <strain evidence="1">CGMCC 1.10998</strain>
    </source>
</reference>
<dbReference type="SUPFAM" id="SSF55874">
    <property type="entry name" value="ATPase domain of HSP90 chaperone/DNA topoisomerase II/histidine kinase"/>
    <property type="match status" value="1"/>
</dbReference>
<dbReference type="AlphaFoldDB" id="A0A916V0F9"/>
<gene>
    <name evidence="1" type="ORF">GCM10011396_51120</name>
</gene>
<dbReference type="SUPFAM" id="SSF46785">
    <property type="entry name" value="Winged helix' DNA-binding domain"/>
    <property type="match status" value="1"/>
</dbReference>
<keyword evidence="2" id="KW-1185">Reference proteome</keyword>
<dbReference type="InterPro" id="IPR036390">
    <property type="entry name" value="WH_DNA-bd_sf"/>
</dbReference>
<proteinExistence type="predicted"/>
<evidence type="ECO:0000313" key="1">
    <source>
        <dbReference type="EMBL" id="GGC97364.1"/>
    </source>
</evidence>
<dbReference type="InterPro" id="IPR036890">
    <property type="entry name" value="HATPase_C_sf"/>
</dbReference>
<organism evidence="1 2">
    <name type="scientific">Undibacterium terreum</name>
    <dbReference type="NCBI Taxonomy" id="1224302"/>
    <lineage>
        <taxon>Bacteria</taxon>
        <taxon>Pseudomonadati</taxon>
        <taxon>Pseudomonadota</taxon>
        <taxon>Betaproteobacteria</taxon>
        <taxon>Burkholderiales</taxon>
        <taxon>Oxalobacteraceae</taxon>
        <taxon>Undibacterium</taxon>
    </lineage>
</organism>
<protein>
    <submittedName>
        <fullName evidence="1">Uncharacterized protein</fullName>
    </submittedName>
</protein>
<reference evidence="1" key="2">
    <citation type="submission" date="2020-09" db="EMBL/GenBank/DDBJ databases">
        <authorList>
            <person name="Sun Q."/>
            <person name="Zhou Y."/>
        </authorList>
    </citation>
    <scope>NUCLEOTIDE SEQUENCE</scope>
    <source>
        <strain evidence="1">CGMCC 1.10998</strain>
    </source>
</reference>
<name>A0A916V0F9_9BURK</name>